<keyword evidence="4" id="KW-0694">RNA-binding</keyword>
<evidence type="ECO:0000256" key="2">
    <source>
        <dbReference type="ARBA" id="ARBA00022679"/>
    </source>
</evidence>
<proteinExistence type="predicted"/>
<keyword evidence="2" id="KW-0808">Transferase</keyword>
<evidence type="ECO:0008006" key="7">
    <source>
        <dbReference type="Google" id="ProtNLM"/>
    </source>
</evidence>
<dbReference type="GO" id="GO:0003723">
    <property type="term" value="F:RNA binding"/>
    <property type="evidence" value="ECO:0007669"/>
    <property type="project" value="UniProtKB-KW"/>
</dbReference>
<dbReference type="GO" id="GO:0032259">
    <property type="term" value="P:methylation"/>
    <property type="evidence" value="ECO:0007669"/>
    <property type="project" value="UniProtKB-KW"/>
</dbReference>
<evidence type="ECO:0000313" key="5">
    <source>
        <dbReference type="EMBL" id="QEK39062.1"/>
    </source>
</evidence>
<sequence>MKKVFFKQYIKNPKLTGSVIPSSSHLSKAFIKNMDLNSGTILEVGAGTGTITEHVYNKMENKSKLISFEIQEEFCNDLRKRFPESTFINKDICDIYDILDLKTIKDIKYILSTVPLLSLGKKKSLEIIETYKKIMLQTGATYLQLTYTPFSPFKYKNFDMTCKRIETVWRNFPPGNILKYKIIK</sequence>
<protein>
    <recommendedName>
        <fullName evidence="7">Methyltransferase domain-containing protein</fullName>
    </recommendedName>
</protein>
<dbReference type="GO" id="GO:0008168">
    <property type="term" value="F:methyltransferase activity"/>
    <property type="evidence" value="ECO:0007669"/>
    <property type="project" value="UniProtKB-KW"/>
</dbReference>
<name>A0A5C0UI50_9PROT</name>
<dbReference type="InterPro" id="IPR029063">
    <property type="entry name" value="SAM-dependent_MTases_sf"/>
</dbReference>
<dbReference type="SUPFAM" id="SSF53335">
    <property type="entry name" value="S-adenosyl-L-methionine-dependent methyltransferases"/>
    <property type="match status" value="1"/>
</dbReference>
<accession>A0A5C0UI50</accession>
<evidence type="ECO:0000256" key="4">
    <source>
        <dbReference type="ARBA" id="ARBA00022884"/>
    </source>
</evidence>
<gene>
    <name evidence="5" type="ORF">FZC36_01255</name>
</gene>
<dbReference type="InterPro" id="IPR001737">
    <property type="entry name" value="KsgA/Erm"/>
</dbReference>
<evidence type="ECO:0000256" key="1">
    <source>
        <dbReference type="ARBA" id="ARBA00022603"/>
    </source>
</evidence>
<dbReference type="EMBL" id="CP043314">
    <property type="protein sequence ID" value="QEK39062.1"/>
    <property type="molecule type" value="Genomic_DNA"/>
</dbReference>
<dbReference type="Proteomes" id="UP000324924">
    <property type="component" value="Chromosome"/>
</dbReference>
<dbReference type="Gene3D" id="3.40.50.150">
    <property type="entry name" value="Vaccinia Virus protein VP39"/>
    <property type="match status" value="1"/>
</dbReference>
<evidence type="ECO:0000256" key="3">
    <source>
        <dbReference type="ARBA" id="ARBA00022691"/>
    </source>
</evidence>
<dbReference type="AlphaFoldDB" id="A0A5C0UI50"/>
<keyword evidence="6" id="KW-1185">Reference proteome</keyword>
<evidence type="ECO:0000313" key="6">
    <source>
        <dbReference type="Proteomes" id="UP000324924"/>
    </source>
</evidence>
<dbReference type="RefSeq" id="WP_148972185.1">
    <property type="nucleotide sequence ID" value="NZ_CP043314.1"/>
</dbReference>
<organism evidence="5 6">
    <name type="scientific">Candidatus Nesciobacter abundans</name>
    <dbReference type="NCBI Taxonomy" id="2601668"/>
    <lineage>
        <taxon>Bacteria</taxon>
        <taxon>Pseudomonadati</taxon>
        <taxon>Pseudomonadota</taxon>
        <taxon>Alphaproteobacteria</taxon>
        <taxon>Holosporales</taxon>
        <taxon>Holosporaceae</taxon>
        <taxon>Candidatus Nesciobacter</taxon>
    </lineage>
</organism>
<reference evidence="5 6" key="1">
    <citation type="submission" date="2019-08" db="EMBL/GenBank/DDBJ databases">
        <title>Highly reduced genomes of protist endosymbionts show evolutionary convergence.</title>
        <authorList>
            <person name="George E."/>
            <person name="Husnik F."/>
            <person name="Tashyreva D."/>
            <person name="Prokopchuk G."/>
            <person name="Horak A."/>
            <person name="Kwong W.K."/>
            <person name="Lukes J."/>
            <person name="Keeling P.J."/>
        </authorList>
    </citation>
    <scope>NUCLEOTIDE SEQUENCE [LARGE SCALE GENOMIC DNA]</scope>
    <source>
        <strain evidence="5">1604HC</strain>
    </source>
</reference>
<keyword evidence="1" id="KW-0489">Methyltransferase</keyword>
<keyword evidence="3" id="KW-0949">S-adenosyl-L-methionine</keyword>
<dbReference type="Pfam" id="PF00398">
    <property type="entry name" value="RrnaAD"/>
    <property type="match status" value="1"/>
</dbReference>
<dbReference type="OrthoDB" id="9805585at2"/>
<dbReference type="KEGG" id="nabu:FZC36_01255"/>